<evidence type="ECO:0000313" key="1">
    <source>
        <dbReference type="EMBL" id="KAA6358023.1"/>
    </source>
</evidence>
<dbReference type="AlphaFoldDB" id="A0A5J4TJW7"/>
<dbReference type="EMBL" id="SNRW01030487">
    <property type="protein sequence ID" value="KAA6358023.1"/>
    <property type="molecule type" value="Genomic_DNA"/>
</dbReference>
<organism evidence="1 2">
    <name type="scientific">Streblomastix strix</name>
    <dbReference type="NCBI Taxonomy" id="222440"/>
    <lineage>
        <taxon>Eukaryota</taxon>
        <taxon>Metamonada</taxon>
        <taxon>Preaxostyla</taxon>
        <taxon>Oxymonadida</taxon>
        <taxon>Streblomastigidae</taxon>
        <taxon>Streblomastix</taxon>
    </lineage>
</organism>
<comment type="caution">
    <text evidence="1">The sequence shown here is derived from an EMBL/GenBank/DDBJ whole genome shotgun (WGS) entry which is preliminary data.</text>
</comment>
<proteinExistence type="predicted"/>
<feature type="non-terminal residue" evidence="1">
    <location>
        <position position="51"/>
    </location>
</feature>
<dbReference type="Proteomes" id="UP000324800">
    <property type="component" value="Unassembled WGS sequence"/>
</dbReference>
<sequence>MISDPKDGNVVSEGPEFCSSECFLWTVIMFAGPSIPYAGRIARRSVTTQSY</sequence>
<protein>
    <submittedName>
        <fullName evidence="1">Uncharacterized protein</fullName>
    </submittedName>
</protein>
<evidence type="ECO:0000313" key="2">
    <source>
        <dbReference type="Proteomes" id="UP000324800"/>
    </source>
</evidence>
<gene>
    <name evidence="1" type="ORF">EZS28_046450</name>
</gene>
<reference evidence="1 2" key="1">
    <citation type="submission" date="2019-03" db="EMBL/GenBank/DDBJ databases">
        <title>Single cell metagenomics reveals metabolic interactions within the superorganism composed of flagellate Streblomastix strix and complex community of Bacteroidetes bacteria on its surface.</title>
        <authorList>
            <person name="Treitli S.C."/>
            <person name="Kolisko M."/>
            <person name="Husnik F."/>
            <person name="Keeling P."/>
            <person name="Hampl V."/>
        </authorList>
    </citation>
    <scope>NUCLEOTIDE SEQUENCE [LARGE SCALE GENOMIC DNA]</scope>
    <source>
        <strain evidence="1">ST1C</strain>
    </source>
</reference>
<name>A0A5J4TJW7_9EUKA</name>
<accession>A0A5J4TJW7</accession>